<dbReference type="EMBL" id="JAHRIM010040714">
    <property type="protein sequence ID" value="MEQ2266801.1"/>
    <property type="molecule type" value="Genomic_DNA"/>
</dbReference>
<protein>
    <submittedName>
        <fullName evidence="2">Uncharacterized protein</fullName>
    </submittedName>
</protein>
<feature type="non-terminal residue" evidence="2">
    <location>
        <position position="1"/>
    </location>
</feature>
<accession>A0ABV0WB79</accession>
<sequence>GDKYFSYSTVRAHSRAALGVGGGGLGAVCISRAPISCGVHVISEEGVGGRDFQHPGQRSVNNRASSRASSPLLSRQRSERRFPPLEDGWMTTERGWLAVYRMTGKVLPPPCSGSSGCVRLNLQADHFEEENQRQQSHQHHISVPIITLRDFSTSPPSSPAVSCLLSPCASLS</sequence>
<name>A0ABV0WB79_9TELE</name>
<organism evidence="2 3">
    <name type="scientific">Xenotaenia resolanae</name>
    <dbReference type="NCBI Taxonomy" id="208358"/>
    <lineage>
        <taxon>Eukaryota</taxon>
        <taxon>Metazoa</taxon>
        <taxon>Chordata</taxon>
        <taxon>Craniata</taxon>
        <taxon>Vertebrata</taxon>
        <taxon>Euteleostomi</taxon>
        <taxon>Actinopterygii</taxon>
        <taxon>Neopterygii</taxon>
        <taxon>Teleostei</taxon>
        <taxon>Neoteleostei</taxon>
        <taxon>Acanthomorphata</taxon>
        <taxon>Ovalentaria</taxon>
        <taxon>Atherinomorphae</taxon>
        <taxon>Cyprinodontiformes</taxon>
        <taxon>Goodeidae</taxon>
        <taxon>Xenotaenia</taxon>
    </lineage>
</organism>
<evidence type="ECO:0000256" key="1">
    <source>
        <dbReference type="SAM" id="MobiDB-lite"/>
    </source>
</evidence>
<keyword evidence="3" id="KW-1185">Reference proteome</keyword>
<reference evidence="2 3" key="1">
    <citation type="submission" date="2021-06" db="EMBL/GenBank/DDBJ databases">
        <authorList>
            <person name="Palmer J.M."/>
        </authorList>
    </citation>
    <scope>NUCLEOTIDE SEQUENCE [LARGE SCALE GENOMIC DNA]</scope>
    <source>
        <strain evidence="2 3">XR_2019</strain>
        <tissue evidence="2">Muscle</tissue>
    </source>
</reference>
<feature type="region of interest" description="Disordered" evidence="1">
    <location>
        <begin position="47"/>
        <end position="79"/>
    </location>
</feature>
<feature type="compositionally biased region" description="Low complexity" evidence="1">
    <location>
        <begin position="57"/>
        <end position="75"/>
    </location>
</feature>
<evidence type="ECO:0000313" key="3">
    <source>
        <dbReference type="Proteomes" id="UP001444071"/>
    </source>
</evidence>
<proteinExistence type="predicted"/>
<dbReference type="Proteomes" id="UP001444071">
    <property type="component" value="Unassembled WGS sequence"/>
</dbReference>
<evidence type="ECO:0000313" key="2">
    <source>
        <dbReference type="EMBL" id="MEQ2266801.1"/>
    </source>
</evidence>
<comment type="caution">
    <text evidence="2">The sequence shown here is derived from an EMBL/GenBank/DDBJ whole genome shotgun (WGS) entry which is preliminary data.</text>
</comment>
<gene>
    <name evidence="2" type="ORF">XENORESO_018792</name>
</gene>